<dbReference type="PROSITE" id="PS50850">
    <property type="entry name" value="MFS"/>
    <property type="match status" value="1"/>
</dbReference>
<dbReference type="GO" id="GO:0022857">
    <property type="term" value="F:transmembrane transporter activity"/>
    <property type="evidence" value="ECO:0007669"/>
    <property type="project" value="InterPro"/>
</dbReference>
<reference evidence="10 11" key="1">
    <citation type="submission" date="2018-05" db="EMBL/GenBank/DDBJ databases">
        <title>Brachybacterium sp. M1HQ-2T, whole genome shotgun sequence.</title>
        <authorList>
            <person name="Tuo L."/>
        </authorList>
    </citation>
    <scope>NUCLEOTIDE SEQUENCE [LARGE SCALE GENOMIC DNA]</scope>
    <source>
        <strain evidence="10 11">M1HQ-2</strain>
    </source>
</reference>
<feature type="transmembrane region" description="Helical" evidence="8">
    <location>
        <begin position="263"/>
        <end position="281"/>
    </location>
</feature>
<feature type="transmembrane region" description="Helical" evidence="8">
    <location>
        <begin position="511"/>
        <end position="532"/>
    </location>
</feature>
<feature type="transmembrane region" description="Helical" evidence="8">
    <location>
        <begin position="109"/>
        <end position="133"/>
    </location>
</feature>
<evidence type="ECO:0000313" key="10">
    <source>
        <dbReference type="EMBL" id="PWH07103.1"/>
    </source>
</evidence>
<feature type="domain" description="Major facilitator superfamily (MFS) profile" evidence="9">
    <location>
        <begin position="108"/>
        <end position="536"/>
    </location>
</feature>
<feature type="transmembrane region" description="Helical" evidence="8">
    <location>
        <begin position="145"/>
        <end position="167"/>
    </location>
</feature>
<dbReference type="Gene3D" id="1.20.1250.20">
    <property type="entry name" value="MFS general substrate transporter like domains"/>
    <property type="match status" value="1"/>
</dbReference>
<keyword evidence="5 8" id="KW-1133">Transmembrane helix</keyword>
<protein>
    <submittedName>
        <fullName evidence="10">Arabinose ABC transporter permease</fullName>
    </submittedName>
</protein>
<feature type="region of interest" description="Disordered" evidence="7">
    <location>
        <begin position="1"/>
        <end position="80"/>
    </location>
</feature>
<evidence type="ECO:0000256" key="2">
    <source>
        <dbReference type="ARBA" id="ARBA00010992"/>
    </source>
</evidence>
<keyword evidence="3" id="KW-0813">Transport</keyword>
<feature type="transmembrane region" description="Helical" evidence="8">
    <location>
        <begin position="198"/>
        <end position="218"/>
    </location>
</feature>
<dbReference type="Pfam" id="PF00083">
    <property type="entry name" value="Sugar_tr"/>
    <property type="match status" value="1"/>
</dbReference>
<dbReference type="EMBL" id="QFKX01000001">
    <property type="protein sequence ID" value="PWH07103.1"/>
    <property type="molecule type" value="Genomic_DNA"/>
</dbReference>
<comment type="subcellular location">
    <subcellularLocation>
        <location evidence="1">Cell membrane</location>
        <topology evidence="1">Multi-pass membrane protein</topology>
    </subcellularLocation>
</comment>
<evidence type="ECO:0000256" key="7">
    <source>
        <dbReference type="SAM" id="MobiDB-lite"/>
    </source>
</evidence>
<name>A0A2U2RMK8_9MICO</name>
<keyword evidence="4 8" id="KW-0812">Transmembrane</keyword>
<dbReference type="InterPro" id="IPR020846">
    <property type="entry name" value="MFS_dom"/>
</dbReference>
<evidence type="ECO:0000256" key="4">
    <source>
        <dbReference type="ARBA" id="ARBA00022692"/>
    </source>
</evidence>
<feature type="transmembrane region" description="Helical" evidence="8">
    <location>
        <begin position="360"/>
        <end position="381"/>
    </location>
</feature>
<keyword evidence="11" id="KW-1185">Reference proteome</keyword>
<feature type="transmembrane region" description="Helical" evidence="8">
    <location>
        <begin position="238"/>
        <end position="257"/>
    </location>
</feature>
<evidence type="ECO:0000256" key="5">
    <source>
        <dbReference type="ARBA" id="ARBA00022989"/>
    </source>
</evidence>
<comment type="similarity">
    <text evidence="2">Belongs to the major facilitator superfamily. Sugar transporter (TC 2.A.1.1) family.</text>
</comment>
<proteinExistence type="inferred from homology"/>
<evidence type="ECO:0000256" key="8">
    <source>
        <dbReference type="SAM" id="Phobius"/>
    </source>
</evidence>
<comment type="caution">
    <text evidence="10">The sequence shown here is derived from an EMBL/GenBank/DDBJ whole genome shotgun (WGS) entry which is preliminary data.</text>
</comment>
<gene>
    <name evidence="10" type="ORF">DEO23_00080</name>
</gene>
<organism evidence="10 11">
    <name type="scientific">Brachybacterium endophyticum</name>
    <dbReference type="NCBI Taxonomy" id="2182385"/>
    <lineage>
        <taxon>Bacteria</taxon>
        <taxon>Bacillati</taxon>
        <taxon>Actinomycetota</taxon>
        <taxon>Actinomycetes</taxon>
        <taxon>Micrococcales</taxon>
        <taxon>Dermabacteraceae</taxon>
        <taxon>Brachybacterium</taxon>
    </lineage>
</organism>
<dbReference type="SUPFAM" id="SSF103473">
    <property type="entry name" value="MFS general substrate transporter"/>
    <property type="match status" value="1"/>
</dbReference>
<feature type="transmembrane region" description="Helical" evidence="8">
    <location>
        <begin position="484"/>
        <end position="505"/>
    </location>
</feature>
<dbReference type="GO" id="GO:0005886">
    <property type="term" value="C:plasma membrane"/>
    <property type="evidence" value="ECO:0007669"/>
    <property type="project" value="UniProtKB-SubCell"/>
</dbReference>
<evidence type="ECO:0000256" key="3">
    <source>
        <dbReference type="ARBA" id="ARBA00022448"/>
    </source>
</evidence>
<dbReference type="InterPro" id="IPR005828">
    <property type="entry name" value="MFS_sugar_transport-like"/>
</dbReference>
<dbReference type="InterPro" id="IPR005829">
    <property type="entry name" value="Sugar_transporter_CS"/>
</dbReference>
<accession>A0A2U2RMK8</accession>
<sequence>MAQPSSRARGSSRRPFPGRIPPDRSCARSRRSSGSEGAAPAVQNRRHRLTCRPVPRSHDSRYSTPGLSAPARRRGNGAAMDASRLRELSDLATVRLQNKPGTGSSTRGGWMMISTILIEAWDLYAISFLLIFIKNEYDPTPVQLGLATAAVQGGALIGALLGGFVADRLGRKKVFLLTMALFIVLAIAQGFSQNIWDLIIIRFLIGIPLGSDISNGYAYIMESMPKGKREQMGSRWQFMFGLGEVAAIVIVTIMYATGMPHDILWRVGLALGAIPAIILLISRVNLPETPLSLVQRGRFRQAKESSRKLFGDELEMLPDEDVQMERVKVGDFLKVMWADPTKKRATIFGWISNAMQGAEFTAFGFYLPVILVVAGVGVSTSGDGTENYIGTNLITALIYCVATVSGFTAPIVLPKLGHKGLAMAGYGMAFVGLIAGALALGADIKPLIVIAALVLMWGHYWDASNGMTIVSMVAPPRFKGTASGFGYVFVKGASFFGAFVFPIMTEAWGPVGATLAVSVLSLIGFLSAKFILPEVYGYVESETVQLQEKALKGGPGA</sequence>
<feature type="transmembrane region" description="Helical" evidence="8">
    <location>
        <begin position="393"/>
        <end position="413"/>
    </location>
</feature>
<evidence type="ECO:0000256" key="6">
    <source>
        <dbReference type="ARBA" id="ARBA00023136"/>
    </source>
</evidence>
<evidence type="ECO:0000313" key="11">
    <source>
        <dbReference type="Proteomes" id="UP000245590"/>
    </source>
</evidence>
<dbReference type="PROSITE" id="PS00216">
    <property type="entry name" value="SUGAR_TRANSPORT_1"/>
    <property type="match status" value="1"/>
</dbReference>
<dbReference type="PANTHER" id="PTHR48020:SF12">
    <property type="entry name" value="PROTON MYO-INOSITOL COTRANSPORTER"/>
    <property type="match status" value="1"/>
</dbReference>
<evidence type="ECO:0000259" key="9">
    <source>
        <dbReference type="PROSITE" id="PS50850"/>
    </source>
</evidence>
<evidence type="ECO:0000256" key="1">
    <source>
        <dbReference type="ARBA" id="ARBA00004651"/>
    </source>
</evidence>
<keyword evidence="6 8" id="KW-0472">Membrane</keyword>
<feature type="transmembrane region" description="Helical" evidence="8">
    <location>
        <begin position="446"/>
        <end position="463"/>
    </location>
</feature>
<dbReference type="InterPro" id="IPR036259">
    <property type="entry name" value="MFS_trans_sf"/>
</dbReference>
<dbReference type="Proteomes" id="UP000245590">
    <property type="component" value="Unassembled WGS sequence"/>
</dbReference>
<dbReference type="CDD" id="cd17316">
    <property type="entry name" value="MFS_SV2_like"/>
    <property type="match status" value="1"/>
</dbReference>
<feature type="transmembrane region" description="Helical" evidence="8">
    <location>
        <begin position="174"/>
        <end position="192"/>
    </location>
</feature>
<dbReference type="PANTHER" id="PTHR48020">
    <property type="entry name" value="PROTON MYO-INOSITOL COTRANSPORTER"/>
    <property type="match status" value="1"/>
</dbReference>
<feature type="compositionally biased region" description="Low complexity" evidence="7">
    <location>
        <begin position="1"/>
        <end position="17"/>
    </location>
</feature>
<dbReference type="AlphaFoldDB" id="A0A2U2RMK8"/>
<dbReference type="InterPro" id="IPR050814">
    <property type="entry name" value="Myo-inositol_Transporter"/>
</dbReference>
<dbReference type="OrthoDB" id="9787026at2"/>
<feature type="transmembrane region" description="Helical" evidence="8">
    <location>
        <begin position="420"/>
        <end position="440"/>
    </location>
</feature>
<dbReference type="PROSITE" id="PS00217">
    <property type="entry name" value="SUGAR_TRANSPORT_2"/>
    <property type="match status" value="1"/>
</dbReference>
<feature type="compositionally biased region" description="Low complexity" evidence="7">
    <location>
        <begin position="32"/>
        <end position="41"/>
    </location>
</feature>